<dbReference type="AlphaFoldDB" id="A0AAV2P049"/>
<dbReference type="EMBL" id="OZ034828">
    <property type="protein sequence ID" value="CAL1684585.1"/>
    <property type="molecule type" value="Genomic_DNA"/>
</dbReference>
<keyword evidence="2" id="KW-1185">Reference proteome</keyword>
<evidence type="ECO:0000313" key="1">
    <source>
        <dbReference type="EMBL" id="CAL1684585.1"/>
    </source>
</evidence>
<evidence type="ECO:0000313" key="2">
    <source>
        <dbReference type="Proteomes" id="UP001497644"/>
    </source>
</evidence>
<name>A0AAV2P049_9HYME</name>
<protein>
    <submittedName>
        <fullName evidence="1">Uncharacterized protein</fullName>
    </submittedName>
</protein>
<reference evidence="1" key="1">
    <citation type="submission" date="2024-04" db="EMBL/GenBank/DDBJ databases">
        <authorList>
            <consortium name="Molecular Ecology Group"/>
        </authorList>
    </citation>
    <scope>NUCLEOTIDE SEQUENCE</scope>
</reference>
<gene>
    <name evidence="1" type="ORF">LPLAT_LOCUS10178</name>
</gene>
<sequence>MARTKGRKRRALWELDLKALHFSDAAKRKHLSSASAPDCLCLQLPRELLQPSPACENKPRSGEYYGDGNFLIVPKRVNVRPSEFPSLILS</sequence>
<proteinExistence type="predicted"/>
<dbReference type="Proteomes" id="UP001497644">
    <property type="component" value="Chromosome 5"/>
</dbReference>
<accession>A0AAV2P049</accession>
<organism evidence="1 2">
    <name type="scientific">Lasius platythorax</name>
    <dbReference type="NCBI Taxonomy" id="488582"/>
    <lineage>
        <taxon>Eukaryota</taxon>
        <taxon>Metazoa</taxon>
        <taxon>Ecdysozoa</taxon>
        <taxon>Arthropoda</taxon>
        <taxon>Hexapoda</taxon>
        <taxon>Insecta</taxon>
        <taxon>Pterygota</taxon>
        <taxon>Neoptera</taxon>
        <taxon>Endopterygota</taxon>
        <taxon>Hymenoptera</taxon>
        <taxon>Apocrita</taxon>
        <taxon>Aculeata</taxon>
        <taxon>Formicoidea</taxon>
        <taxon>Formicidae</taxon>
        <taxon>Formicinae</taxon>
        <taxon>Lasius</taxon>
        <taxon>Lasius</taxon>
    </lineage>
</organism>